<keyword evidence="3" id="KW-0560">Oxidoreductase</keyword>
<dbReference type="PANTHER" id="PTHR43618:SF4">
    <property type="entry name" value="SHORT CHAIN DEHYDROGENASE_REDUCTASE FAMILY (AFU_ORTHOLOGUE AFUA_7G04540)"/>
    <property type="match status" value="1"/>
</dbReference>
<evidence type="ECO:0000313" key="4">
    <source>
        <dbReference type="EMBL" id="KAF5383284.1"/>
    </source>
</evidence>
<comment type="similarity">
    <text evidence="1">Belongs to the short-chain dehydrogenases/reductases (SDR) family.</text>
</comment>
<dbReference type="Proteomes" id="UP000565441">
    <property type="component" value="Unassembled WGS sequence"/>
</dbReference>
<gene>
    <name evidence="4" type="ORF">D9615_004802</name>
</gene>
<evidence type="ECO:0000256" key="3">
    <source>
        <dbReference type="ARBA" id="ARBA00023002"/>
    </source>
</evidence>
<dbReference type="InterPro" id="IPR002347">
    <property type="entry name" value="SDR_fam"/>
</dbReference>
<proteinExistence type="inferred from homology"/>
<keyword evidence="2" id="KW-0521">NADP</keyword>
<dbReference type="GO" id="GO:0016491">
    <property type="term" value="F:oxidoreductase activity"/>
    <property type="evidence" value="ECO:0007669"/>
    <property type="project" value="UniProtKB-KW"/>
</dbReference>
<dbReference type="Gene3D" id="3.40.50.720">
    <property type="entry name" value="NAD(P)-binding Rossmann-like Domain"/>
    <property type="match status" value="1"/>
</dbReference>
<evidence type="ECO:0000256" key="2">
    <source>
        <dbReference type="ARBA" id="ARBA00022857"/>
    </source>
</evidence>
<keyword evidence="5" id="KW-1185">Reference proteome</keyword>
<accession>A0A8H5HHF5</accession>
<dbReference type="SUPFAM" id="SSF51735">
    <property type="entry name" value="NAD(P)-binding Rossmann-fold domains"/>
    <property type="match status" value="1"/>
</dbReference>
<dbReference type="PANTHER" id="PTHR43618">
    <property type="entry name" value="7-ALPHA-HYDROXYSTEROID DEHYDROGENASE"/>
    <property type="match status" value="1"/>
</dbReference>
<dbReference type="PRINTS" id="PR00081">
    <property type="entry name" value="GDHRDH"/>
</dbReference>
<dbReference type="EMBL" id="JAACJP010000007">
    <property type="protein sequence ID" value="KAF5383284.1"/>
    <property type="molecule type" value="Genomic_DNA"/>
</dbReference>
<comment type="caution">
    <text evidence="4">The sequence shown here is derived from an EMBL/GenBank/DDBJ whole genome shotgun (WGS) entry which is preliminary data.</text>
</comment>
<sequence>MNGFAYGITKVATEQLTRTLATEFALNNIPVRVNGIAPGTFATDMTAPSEYWAEAAKDPIPGSLLPAPVLRVGRESELVMTALYLASRGGGYTNGHTILMDGGWAAVNP</sequence>
<dbReference type="OrthoDB" id="3819888at2759"/>
<dbReference type="InterPro" id="IPR052178">
    <property type="entry name" value="Sec_Metab_Biosynth_SDR"/>
</dbReference>
<dbReference type="AlphaFoldDB" id="A0A8H5HHF5"/>
<organism evidence="4 5">
    <name type="scientific">Tricholomella constricta</name>
    <dbReference type="NCBI Taxonomy" id="117010"/>
    <lineage>
        <taxon>Eukaryota</taxon>
        <taxon>Fungi</taxon>
        <taxon>Dikarya</taxon>
        <taxon>Basidiomycota</taxon>
        <taxon>Agaricomycotina</taxon>
        <taxon>Agaricomycetes</taxon>
        <taxon>Agaricomycetidae</taxon>
        <taxon>Agaricales</taxon>
        <taxon>Tricholomatineae</taxon>
        <taxon>Lyophyllaceae</taxon>
        <taxon>Tricholomella</taxon>
    </lineage>
</organism>
<protein>
    <submittedName>
        <fullName evidence="4">Uncharacterized protein</fullName>
    </submittedName>
</protein>
<dbReference type="InterPro" id="IPR036291">
    <property type="entry name" value="NAD(P)-bd_dom_sf"/>
</dbReference>
<evidence type="ECO:0000313" key="5">
    <source>
        <dbReference type="Proteomes" id="UP000565441"/>
    </source>
</evidence>
<evidence type="ECO:0000256" key="1">
    <source>
        <dbReference type="ARBA" id="ARBA00006484"/>
    </source>
</evidence>
<name>A0A8H5HHF5_9AGAR</name>
<reference evidence="4 5" key="1">
    <citation type="journal article" date="2020" name="ISME J.">
        <title>Uncovering the hidden diversity of litter-decomposition mechanisms in mushroom-forming fungi.</title>
        <authorList>
            <person name="Floudas D."/>
            <person name="Bentzer J."/>
            <person name="Ahren D."/>
            <person name="Johansson T."/>
            <person name="Persson P."/>
            <person name="Tunlid A."/>
        </authorList>
    </citation>
    <scope>NUCLEOTIDE SEQUENCE [LARGE SCALE GENOMIC DNA]</scope>
    <source>
        <strain evidence="4 5">CBS 661.87</strain>
    </source>
</reference>
<dbReference type="Pfam" id="PF13561">
    <property type="entry name" value="adh_short_C2"/>
    <property type="match status" value="1"/>
</dbReference>